<dbReference type="InterPro" id="IPR026269">
    <property type="entry name" value="DmsD-type"/>
</dbReference>
<reference evidence="2" key="1">
    <citation type="submission" date="2018-08" db="EMBL/GenBank/DDBJ databases">
        <title>Murine metabolic-syndrome-specific gut microbial biobank.</title>
        <authorList>
            <person name="Liu C."/>
        </authorList>
    </citation>
    <scope>NUCLEOTIDE SEQUENCE [LARGE SCALE GENOMIC DNA]</scope>
    <source>
        <strain evidence="2">Z82</strain>
    </source>
</reference>
<organism evidence="2">
    <name type="scientific">Muribaculaceae bacterium Z82</name>
    <dbReference type="NCBI Taxonomy" id="2304548"/>
    <lineage>
        <taxon>Bacteria</taxon>
        <taxon>Pseudomonadati</taxon>
        <taxon>Bacteroidota</taxon>
        <taxon>Bacteroidia</taxon>
        <taxon>Bacteroidales</taxon>
        <taxon>Muribaculaceae</taxon>
    </lineage>
</organism>
<dbReference type="InterPro" id="IPR050289">
    <property type="entry name" value="TorD/DmsD_chaperones"/>
</dbReference>
<dbReference type="Pfam" id="PF02613">
    <property type="entry name" value="Nitrate_red_del"/>
    <property type="match status" value="1"/>
</dbReference>
<accession>A0A7C9JJL9</accession>
<name>A0A7C9JJL9_9BACT</name>
<dbReference type="NCBIfam" id="NF008632">
    <property type="entry name" value="PRK11621.1"/>
    <property type="match status" value="1"/>
</dbReference>
<dbReference type="Gene3D" id="1.10.3480.10">
    <property type="entry name" value="TorD-like"/>
    <property type="match status" value="1"/>
</dbReference>
<keyword evidence="1" id="KW-0143">Chaperone</keyword>
<evidence type="ECO:0000256" key="1">
    <source>
        <dbReference type="ARBA" id="ARBA00023186"/>
    </source>
</evidence>
<sequence length="221" mass="24217">MNSRDRNGEAAAIGQAVSILGTLLLGNPADSDTAAIIEGMASLDVTATWPFGSEQVVRQADQLIKQGSALTRKSQSEEYRRLFVGPGHLEAPPWGSVYLDSDQVVFGNSELALRDWLRSRGIQRKQPLGRVGKVARESAATPCDHIGEMFVLLGWVSERRNQDLDELLSDHLLPWADRYFELLQSAARHPLYQGIALLGRTTLEGIASARGISARSASLYF</sequence>
<dbReference type="AlphaFoldDB" id="A0A7C9JJL9"/>
<dbReference type="EMBL" id="QWKH01000061">
    <property type="protein sequence ID" value="NBI34982.1"/>
    <property type="molecule type" value="Genomic_DNA"/>
</dbReference>
<dbReference type="PANTHER" id="PTHR34227:SF13">
    <property type="entry name" value="TAT PROOFREADING CHAPERONE DMSD-RELATED"/>
    <property type="match status" value="1"/>
</dbReference>
<dbReference type="SUPFAM" id="SSF89155">
    <property type="entry name" value="TorD-like"/>
    <property type="match status" value="1"/>
</dbReference>
<dbReference type="PANTHER" id="PTHR34227">
    <property type="entry name" value="CHAPERONE PROTEIN YCDY"/>
    <property type="match status" value="1"/>
</dbReference>
<proteinExistence type="predicted"/>
<dbReference type="InterPro" id="IPR036411">
    <property type="entry name" value="TorD-like_sf"/>
</dbReference>
<dbReference type="PIRSF" id="PIRSF004690">
    <property type="entry name" value="DmsD"/>
    <property type="match status" value="1"/>
</dbReference>
<dbReference type="InterPro" id="IPR020945">
    <property type="entry name" value="DMSO/NO3_reduct_chaperone"/>
</dbReference>
<protein>
    <submittedName>
        <fullName evidence="2">Tat proofreading chaperone DmsD</fullName>
    </submittedName>
</protein>
<evidence type="ECO:0000313" key="2">
    <source>
        <dbReference type="EMBL" id="NBI34982.1"/>
    </source>
</evidence>
<comment type="caution">
    <text evidence="2">The sequence shown here is derived from an EMBL/GenBank/DDBJ whole genome shotgun (WGS) entry which is preliminary data.</text>
</comment>
<gene>
    <name evidence="2" type="primary">dmsD</name>
    <name evidence="2" type="ORF">D1639_08075</name>
</gene>